<sequence length="751" mass="84635">MNYNWRQHVQSRLKSLSVSESEDSVLFRVLTQSLVSVGILATDVAAETHLFVWAIPLSMAGATWSWHGRRRRNVLTKFALAIAMLGVLAIFFSRLLSNGQLNDTRLLLAEFLIQIQVLHSFDLPRRKDLGYSMIIGLVLIGVASTLSQTLIFGVMLLVFLAIALPVLMLDYRSRLGLSTANLERATLRALNIPALSKLFLVTVVLGLVIFVGMPRFSGYQLRSLPVSAQIQLAEKFDNQQVTNPGYIRQGRGQGEGVGGQGGKEKSDQFDEQFYAGFGDKISQNGRGSLKPQMVMRVRSQAEGFWRVMAFDRYTGQGWEVSRNAETQTLKRPAWLYQFYVPHGITLNKTKNIVQTYTIVSELPNLIPALAQPKELYFPTSEVALDPEGGLRSPVPLSQGLTYSVISEVPYRDRTLLQKGSTHLKPPKQSLYLQLPPQIVSKVRQRTEEILATAPQPLVSTYEKSLYLGQYLKQQYTLQPDIPPLEKDEDLAEAFLTKFKGGYPDHFSTTLTVMLRSIGIPCRLVTGFAPGRFNPFTGLYEVRNTDAYAMTEINIPKFGWFAIDPIPGHELIPPSIEEDQTFSVLQQFWKWVAGWLPPPIAGGLAWIRAAILGAIQWIVAKPIAWLIGLFSQGWAGLFAGLGIATGFGFLGWLAWQGWHKWRYRRWLKTLPPMESLYQEMLSWQAVQGFRKHPAQTPLEYAKQSHGLHCQERAQTIQEISNAYVRWRYGGQTPPVQPLQQRLRVMQKSAQTK</sequence>
<name>A0A8J8CLQ0_9CYAN</name>
<dbReference type="Proteomes" id="UP000646053">
    <property type="component" value="Unassembled WGS sequence"/>
</dbReference>
<protein>
    <submittedName>
        <fullName evidence="3">DUF3488 domain-containing protein</fullName>
    </submittedName>
</protein>
<keyword evidence="4" id="KW-1185">Reference proteome</keyword>
<keyword evidence="1" id="KW-1133">Transmembrane helix</keyword>
<dbReference type="InterPro" id="IPR002931">
    <property type="entry name" value="Transglutaminase-like"/>
</dbReference>
<evidence type="ECO:0000313" key="4">
    <source>
        <dbReference type="Proteomes" id="UP000646053"/>
    </source>
</evidence>
<dbReference type="Pfam" id="PF01841">
    <property type="entry name" value="Transglut_core"/>
    <property type="match status" value="1"/>
</dbReference>
<feature type="transmembrane region" description="Helical" evidence="1">
    <location>
        <begin position="189"/>
        <end position="213"/>
    </location>
</feature>
<reference evidence="3" key="1">
    <citation type="submission" date="2019-12" db="EMBL/GenBank/DDBJ databases">
        <title>High-Quality draft genome sequences of three cyanobacteria isolated from the limestone walls of the Old Cathedral of Coimbra.</title>
        <authorList>
            <person name="Tiago I."/>
            <person name="Soares F."/>
            <person name="Portugal A."/>
        </authorList>
    </citation>
    <scope>NUCLEOTIDE SEQUENCE</scope>
    <source>
        <strain evidence="3">A</strain>
    </source>
</reference>
<dbReference type="InterPro" id="IPR025403">
    <property type="entry name" value="TgpA-like_C"/>
</dbReference>
<comment type="caution">
    <text evidence="3">The sequence shown here is derived from an EMBL/GenBank/DDBJ whole genome shotgun (WGS) entry which is preliminary data.</text>
</comment>
<dbReference type="SUPFAM" id="SSF54001">
    <property type="entry name" value="Cysteine proteinases"/>
    <property type="match status" value="1"/>
</dbReference>
<dbReference type="InterPro" id="IPR021878">
    <property type="entry name" value="TgpA_N"/>
</dbReference>
<feature type="transmembrane region" description="Helical" evidence="1">
    <location>
        <begin position="129"/>
        <end position="146"/>
    </location>
</feature>
<accession>A0A8J8CLQ0</accession>
<dbReference type="InterPro" id="IPR038765">
    <property type="entry name" value="Papain-like_cys_pep_sf"/>
</dbReference>
<dbReference type="PANTHER" id="PTHR42736:SF1">
    <property type="entry name" value="PROTEIN-GLUTAMINE GAMMA-GLUTAMYLTRANSFERASE"/>
    <property type="match status" value="1"/>
</dbReference>
<dbReference type="AlphaFoldDB" id="A0A8J8CLQ0"/>
<feature type="transmembrane region" description="Helical" evidence="1">
    <location>
        <begin position="632"/>
        <end position="654"/>
    </location>
</feature>
<feature type="domain" description="Transglutaminase-like" evidence="2">
    <location>
        <begin position="495"/>
        <end position="566"/>
    </location>
</feature>
<feature type="transmembrane region" description="Helical" evidence="1">
    <location>
        <begin position="78"/>
        <end position="96"/>
    </location>
</feature>
<proteinExistence type="predicted"/>
<dbReference type="EMBL" id="WVIE01000003">
    <property type="protein sequence ID" value="NDJ16367.1"/>
    <property type="molecule type" value="Genomic_DNA"/>
</dbReference>
<dbReference type="Gene3D" id="3.10.620.30">
    <property type="match status" value="1"/>
</dbReference>
<feature type="transmembrane region" description="Helical" evidence="1">
    <location>
        <begin position="151"/>
        <end position="169"/>
    </location>
</feature>
<dbReference type="PANTHER" id="PTHR42736">
    <property type="entry name" value="PROTEIN-GLUTAMINE GAMMA-GLUTAMYLTRANSFERASE"/>
    <property type="match status" value="1"/>
</dbReference>
<evidence type="ECO:0000313" key="3">
    <source>
        <dbReference type="EMBL" id="NDJ16367.1"/>
    </source>
</evidence>
<dbReference type="Pfam" id="PF11992">
    <property type="entry name" value="TgpA_N"/>
    <property type="match status" value="1"/>
</dbReference>
<dbReference type="SMART" id="SM00460">
    <property type="entry name" value="TGc"/>
    <property type="match status" value="1"/>
</dbReference>
<keyword evidence="1" id="KW-0472">Membrane</keyword>
<gene>
    <name evidence="3" type="ORF">GS601_03515</name>
</gene>
<dbReference type="InterPro" id="IPR052901">
    <property type="entry name" value="Bact_TGase-like"/>
</dbReference>
<organism evidence="3 4">
    <name type="scientific">Myxacorys almedinensis A</name>
    <dbReference type="NCBI Taxonomy" id="2690445"/>
    <lineage>
        <taxon>Bacteria</taxon>
        <taxon>Bacillati</taxon>
        <taxon>Cyanobacteriota</taxon>
        <taxon>Cyanophyceae</taxon>
        <taxon>Leptolyngbyales</taxon>
        <taxon>Leptolyngbyaceae</taxon>
        <taxon>Myxacorys</taxon>
        <taxon>Myxacorys almedinensis</taxon>
    </lineage>
</organism>
<keyword evidence="1" id="KW-0812">Transmembrane</keyword>
<evidence type="ECO:0000259" key="2">
    <source>
        <dbReference type="SMART" id="SM00460"/>
    </source>
</evidence>
<dbReference type="Pfam" id="PF13559">
    <property type="entry name" value="DUF4129"/>
    <property type="match status" value="1"/>
</dbReference>
<evidence type="ECO:0000256" key="1">
    <source>
        <dbReference type="SAM" id="Phobius"/>
    </source>
</evidence>
<feature type="transmembrane region" description="Helical" evidence="1">
    <location>
        <begin position="50"/>
        <end position="66"/>
    </location>
</feature>